<dbReference type="EMBL" id="JAPDDT010000008">
    <property type="protein sequence ID" value="MCW1924392.1"/>
    <property type="molecule type" value="Genomic_DNA"/>
</dbReference>
<protein>
    <recommendedName>
        <fullName evidence="4">PEP-CTERM protein-sorting domain-containing protein</fullName>
    </recommendedName>
</protein>
<reference evidence="2 3" key="1">
    <citation type="submission" date="2022-10" db="EMBL/GenBank/DDBJ databases">
        <title>Luteolibacter arcticus strain CCTCC AB 2014275, whole genome shotgun sequencing project.</title>
        <authorList>
            <person name="Zhao G."/>
            <person name="Shen L."/>
        </authorList>
    </citation>
    <scope>NUCLEOTIDE SEQUENCE [LARGE SCALE GENOMIC DNA]</scope>
    <source>
        <strain evidence="2 3">CCTCC AB 2014275</strain>
    </source>
</reference>
<evidence type="ECO:0000313" key="2">
    <source>
        <dbReference type="EMBL" id="MCW1924392.1"/>
    </source>
</evidence>
<organism evidence="2 3">
    <name type="scientific">Luteolibacter arcticus</name>
    <dbReference type="NCBI Taxonomy" id="1581411"/>
    <lineage>
        <taxon>Bacteria</taxon>
        <taxon>Pseudomonadati</taxon>
        <taxon>Verrucomicrobiota</taxon>
        <taxon>Verrucomicrobiia</taxon>
        <taxon>Verrucomicrobiales</taxon>
        <taxon>Verrucomicrobiaceae</taxon>
        <taxon>Luteolibacter</taxon>
    </lineage>
</organism>
<evidence type="ECO:0000313" key="3">
    <source>
        <dbReference type="Proteomes" id="UP001320876"/>
    </source>
</evidence>
<accession>A0ABT3GLM6</accession>
<feature type="signal peptide" evidence="1">
    <location>
        <begin position="1"/>
        <end position="21"/>
    </location>
</feature>
<comment type="caution">
    <text evidence="2">The sequence shown here is derived from an EMBL/GenBank/DDBJ whole genome shotgun (WGS) entry which is preliminary data.</text>
</comment>
<dbReference type="Proteomes" id="UP001320876">
    <property type="component" value="Unassembled WGS sequence"/>
</dbReference>
<proteinExistence type="predicted"/>
<evidence type="ECO:0008006" key="4">
    <source>
        <dbReference type="Google" id="ProtNLM"/>
    </source>
</evidence>
<sequence>MKYALLPTLITSGLLPVASQAALIATENFDYADGSVVGQAGGTGWTYERTDEAGAPLQTPSNWNNEFGTHQIVSSALVTNGGGVRREFGGVTEGAGSASNEREGAFRGTGTMFFSVSYTPTTGNQWAGVSSYDFSGENAEKIFWGAPGGANGGNFFGIDAVGDGQTNSTIPVVTGQTYVLIGMLDFDNDLLGLWVDPDANDTVVSHDVSRAYTGGNWSTSLRLASGNQVTWDNLKVGTSFADVLPIPEPSASLLGLAGAALLVRRRRL</sequence>
<keyword evidence="1" id="KW-0732">Signal</keyword>
<evidence type="ECO:0000256" key="1">
    <source>
        <dbReference type="SAM" id="SignalP"/>
    </source>
</evidence>
<feature type="chain" id="PRO_5045131695" description="PEP-CTERM protein-sorting domain-containing protein" evidence="1">
    <location>
        <begin position="22"/>
        <end position="268"/>
    </location>
</feature>
<dbReference type="RefSeq" id="WP_264488502.1">
    <property type="nucleotide sequence ID" value="NZ_JAPDDT010000008.1"/>
</dbReference>
<gene>
    <name evidence="2" type="ORF">OKA05_17630</name>
</gene>
<keyword evidence="3" id="KW-1185">Reference proteome</keyword>
<name>A0ABT3GLM6_9BACT</name>